<accession>A0A6C0K730</accession>
<protein>
    <submittedName>
        <fullName evidence="1">Uncharacterized protein</fullName>
    </submittedName>
</protein>
<dbReference type="EMBL" id="MN740810">
    <property type="protein sequence ID" value="QHU12886.1"/>
    <property type="molecule type" value="Genomic_DNA"/>
</dbReference>
<reference evidence="1" key="1">
    <citation type="journal article" date="2020" name="Nature">
        <title>Giant virus diversity and host interactions through global metagenomics.</title>
        <authorList>
            <person name="Schulz F."/>
            <person name="Roux S."/>
            <person name="Paez-Espino D."/>
            <person name="Jungbluth S."/>
            <person name="Walsh D.A."/>
            <person name="Denef V.J."/>
            <person name="McMahon K.D."/>
            <person name="Konstantinidis K.T."/>
            <person name="Eloe-Fadrosh E.A."/>
            <person name="Kyrpides N.C."/>
            <person name="Woyke T."/>
        </authorList>
    </citation>
    <scope>NUCLEOTIDE SEQUENCE</scope>
    <source>
        <strain evidence="1">GVMAG-S-1101172-89</strain>
    </source>
</reference>
<dbReference type="AlphaFoldDB" id="A0A6C0K730"/>
<organism evidence="1">
    <name type="scientific">viral metagenome</name>
    <dbReference type="NCBI Taxonomy" id="1070528"/>
    <lineage>
        <taxon>unclassified sequences</taxon>
        <taxon>metagenomes</taxon>
        <taxon>organismal metagenomes</taxon>
    </lineage>
</organism>
<name>A0A6C0K730_9ZZZZ</name>
<sequence length="167" mass="18734">MSNIYSQFKNAFLPLRAFGYFAEIENCEDEPRTYIVTCTMYITDRDEFGATTVLRYNPVDDPIRDEEGKCIACNGSCNDNQRGEIKRGSMICPLCGQMTKPWIMRKMISIGKFKASDPKDCGGGGAAEHVPFVWVEFLKNPIEDKTNMRSEHMIKAIAGAIKLSLSA</sequence>
<proteinExistence type="predicted"/>
<evidence type="ECO:0000313" key="1">
    <source>
        <dbReference type="EMBL" id="QHU12886.1"/>
    </source>
</evidence>